<sequence>MAAPVDPLKSGSPASLIGWQGLGAEGRNRVLGGPDAAAIAALRGQPAQEPLRVFVGLNNADTPKARAALALAELRRIGAFDRAVLVIATPTGTGWVDPAAMQPVEYLMQGDIASVSVQYSYLPSWLSLLVEPEYGAETAQAVFRAVYGHWTGLPKDTRPKLYLFGLSLGSLNSDLSADIYDVLGDPYQGALWAGPPFASRTWPQITAGRAAGSPAWAPRFRDGSLVRFTTQTDHTAEADASWGPIRIVYLQYASDPIVFFSPATLWRRPDWMVAPRGPDVSPSLAWVPVVTFFQLVFDMMTATSTPAGYGHVYAAGDYLTGWLAVTAPEGWTAPELDRLRAELRAQGL</sequence>
<gene>
    <name evidence="3" type="ORF">KM031_06505</name>
</gene>
<accession>A0A975S2Z7</accession>
<dbReference type="Proteomes" id="UP000679352">
    <property type="component" value="Chromosome"/>
</dbReference>
<dbReference type="Pfam" id="PF15420">
    <property type="entry name" value="Abhydrolase_9_N"/>
    <property type="match status" value="1"/>
</dbReference>
<organism evidence="3 4">
    <name type="scientific">Gemmobacter fulvus</name>
    <dbReference type="NCBI Taxonomy" id="2840474"/>
    <lineage>
        <taxon>Bacteria</taxon>
        <taxon>Pseudomonadati</taxon>
        <taxon>Pseudomonadota</taxon>
        <taxon>Alphaproteobacteria</taxon>
        <taxon>Rhodobacterales</taxon>
        <taxon>Paracoccaceae</taxon>
        <taxon>Gemmobacter</taxon>
    </lineage>
</organism>
<evidence type="ECO:0000259" key="1">
    <source>
        <dbReference type="Pfam" id="PF10081"/>
    </source>
</evidence>
<feature type="domain" description="Alpha/beta-hydrolase catalytic" evidence="1">
    <location>
        <begin position="51"/>
        <end position="339"/>
    </location>
</feature>
<dbReference type="InterPro" id="IPR027788">
    <property type="entry name" value="Alpha/beta-hydrolase_N_dom"/>
</dbReference>
<evidence type="ECO:0000313" key="4">
    <source>
        <dbReference type="Proteomes" id="UP000679352"/>
    </source>
</evidence>
<dbReference type="KEGG" id="gfu:KM031_06505"/>
<reference evidence="3" key="1">
    <citation type="submission" date="2021-06" db="EMBL/GenBank/DDBJ databases">
        <title>Direct submission.</title>
        <authorList>
            <person name="Lee C.-S."/>
            <person name="Jin L."/>
        </authorList>
    </citation>
    <scope>NUCLEOTIDE SEQUENCE</scope>
    <source>
        <strain evidence="3">Con5</strain>
    </source>
</reference>
<feature type="domain" description="Alpha/beta-hydrolase N-terminal" evidence="2">
    <location>
        <begin position="2"/>
        <end position="34"/>
    </location>
</feature>
<evidence type="ECO:0000259" key="2">
    <source>
        <dbReference type="Pfam" id="PF15420"/>
    </source>
</evidence>
<dbReference type="InterPro" id="IPR027787">
    <property type="entry name" value="Alpha/beta-hydrolase_catalytic"/>
</dbReference>
<name>A0A975S2Z7_9RHOB</name>
<keyword evidence="4" id="KW-1185">Reference proteome</keyword>
<protein>
    <submittedName>
        <fullName evidence="3">Alpha/beta-hydrolase family protein</fullName>
    </submittedName>
</protein>
<evidence type="ECO:0000313" key="3">
    <source>
        <dbReference type="EMBL" id="QWK91941.1"/>
    </source>
</evidence>
<proteinExistence type="predicted"/>
<dbReference type="EMBL" id="CP076361">
    <property type="protein sequence ID" value="QWK91941.1"/>
    <property type="molecule type" value="Genomic_DNA"/>
</dbReference>
<dbReference type="AlphaFoldDB" id="A0A975S2Z7"/>
<dbReference type="Pfam" id="PF10081">
    <property type="entry name" value="Abhydrolase_9"/>
    <property type="match status" value="1"/>
</dbReference>